<protein>
    <submittedName>
        <fullName evidence="1">Uncharacterized protein</fullName>
    </submittedName>
</protein>
<evidence type="ECO:0000313" key="1">
    <source>
        <dbReference type="EMBL" id="KAH7979352.1"/>
    </source>
</evidence>
<sequence length="266" mass="29426">MICQVVEDAINTYGVLRFQNECAISSTDFLEALKLYLRSTVVNFMDEPHIQKKGVCIGSCIVPLLSDLVLANFDRHLHASLSSLQVSVQKVFRYVDDFLIVLEQGHHDAPTQFQEVYAKFCEVLNVFTLTKEYPEKGSLRFLDLKLTCKQDHVCWEYAPRSKMGLLPFSSAHSKLIKRGVASAALGNALQRSCYHQVHTSFCSQVERLLSAGYPSPLLTGVAEKLLEKCAKLSPVKQPDGGRSSGTSKSDPDEENGPQDAVEKGGA</sequence>
<proteinExistence type="predicted"/>
<evidence type="ECO:0000313" key="2">
    <source>
        <dbReference type="Proteomes" id="UP000821865"/>
    </source>
</evidence>
<accession>A0ACB8DXU8</accession>
<comment type="caution">
    <text evidence="1">The sequence shown here is derived from an EMBL/GenBank/DDBJ whole genome shotgun (WGS) entry which is preliminary data.</text>
</comment>
<reference evidence="1" key="1">
    <citation type="submission" date="2020-05" db="EMBL/GenBank/DDBJ databases">
        <title>Large-scale comparative analyses of tick genomes elucidate their genetic diversity and vector capacities.</title>
        <authorList>
            <person name="Jia N."/>
            <person name="Wang J."/>
            <person name="Shi W."/>
            <person name="Du L."/>
            <person name="Sun Y."/>
            <person name="Zhan W."/>
            <person name="Jiang J."/>
            <person name="Wang Q."/>
            <person name="Zhang B."/>
            <person name="Ji P."/>
            <person name="Sakyi L.B."/>
            <person name="Cui X."/>
            <person name="Yuan T."/>
            <person name="Jiang B."/>
            <person name="Yang W."/>
            <person name="Lam T.T.-Y."/>
            <person name="Chang Q."/>
            <person name="Ding S."/>
            <person name="Wang X."/>
            <person name="Zhu J."/>
            <person name="Ruan X."/>
            <person name="Zhao L."/>
            <person name="Wei J."/>
            <person name="Que T."/>
            <person name="Du C."/>
            <person name="Cheng J."/>
            <person name="Dai P."/>
            <person name="Han X."/>
            <person name="Huang E."/>
            <person name="Gao Y."/>
            <person name="Liu J."/>
            <person name="Shao H."/>
            <person name="Ye R."/>
            <person name="Li L."/>
            <person name="Wei W."/>
            <person name="Wang X."/>
            <person name="Wang C."/>
            <person name="Yang T."/>
            <person name="Huo Q."/>
            <person name="Li W."/>
            <person name="Guo W."/>
            <person name="Chen H."/>
            <person name="Zhou L."/>
            <person name="Ni X."/>
            <person name="Tian J."/>
            <person name="Zhou Y."/>
            <person name="Sheng Y."/>
            <person name="Liu T."/>
            <person name="Pan Y."/>
            <person name="Xia L."/>
            <person name="Li J."/>
            <person name="Zhao F."/>
            <person name="Cao W."/>
        </authorList>
    </citation>
    <scope>NUCLEOTIDE SEQUENCE</scope>
    <source>
        <strain evidence="1">Dsil-2018</strain>
    </source>
</reference>
<keyword evidence="2" id="KW-1185">Reference proteome</keyword>
<gene>
    <name evidence="1" type="ORF">HPB49_009128</name>
</gene>
<dbReference type="Proteomes" id="UP000821865">
    <property type="component" value="Chromosome 1"/>
</dbReference>
<dbReference type="EMBL" id="CM023470">
    <property type="protein sequence ID" value="KAH7979352.1"/>
    <property type="molecule type" value="Genomic_DNA"/>
</dbReference>
<name>A0ACB8DXU8_DERSI</name>
<organism evidence="1 2">
    <name type="scientific">Dermacentor silvarum</name>
    <name type="common">Tick</name>
    <dbReference type="NCBI Taxonomy" id="543639"/>
    <lineage>
        <taxon>Eukaryota</taxon>
        <taxon>Metazoa</taxon>
        <taxon>Ecdysozoa</taxon>
        <taxon>Arthropoda</taxon>
        <taxon>Chelicerata</taxon>
        <taxon>Arachnida</taxon>
        <taxon>Acari</taxon>
        <taxon>Parasitiformes</taxon>
        <taxon>Ixodida</taxon>
        <taxon>Ixodoidea</taxon>
        <taxon>Ixodidae</taxon>
        <taxon>Rhipicephalinae</taxon>
        <taxon>Dermacentor</taxon>
    </lineage>
</organism>